<keyword evidence="4 12" id="KW-0863">Zinc-finger</keyword>
<dbReference type="SUPFAM" id="SSF57716">
    <property type="entry name" value="Glucocorticoid receptor-like (DNA-binding domain)"/>
    <property type="match status" value="1"/>
</dbReference>
<dbReference type="Pfam" id="PF05485">
    <property type="entry name" value="THAP"/>
    <property type="match status" value="1"/>
</dbReference>
<evidence type="ECO:0000259" key="15">
    <source>
        <dbReference type="PROSITE" id="PS50950"/>
    </source>
</evidence>
<keyword evidence="6" id="KW-0805">Transcription regulation</keyword>
<dbReference type="Proteomes" id="UP000000305">
    <property type="component" value="Unassembled WGS sequence"/>
</dbReference>
<dbReference type="GO" id="GO:0043565">
    <property type="term" value="F:sequence-specific DNA binding"/>
    <property type="evidence" value="ECO:0007669"/>
    <property type="project" value="InterPro"/>
</dbReference>
<dbReference type="PANTHER" id="PTHR46600">
    <property type="entry name" value="THAP DOMAIN-CONTAINING"/>
    <property type="match status" value="1"/>
</dbReference>
<dbReference type="HOGENOM" id="CLU_722125_0_0_1"/>
<dbReference type="SMART" id="SM00980">
    <property type="entry name" value="THAP"/>
    <property type="match status" value="1"/>
</dbReference>
<evidence type="ECO:0000256" key="12">
    <source>
        <dbReference type="PROSITE-ProRule" id="PRU00309"/>
    </source>
</evidence>
<keyword evidence="10" id="KW-0539">Nucleus</keyword>
<comment type="subcellular location">
    <subcellularLocation>
        <location evidence="1">Nucleus</location>
        <location evidence="1">Nucleoplasm</location>
    </subcellularLocation>
</comment>
<feature type="coiled-coil region" evidence="13">
    <location>
        <begin position="281"/>
        <end position="365"/>
    </location>
</feature>
<dbReference type="InParanoid" id="E9G494"/>
<keyword evidence="3" id="KW-0479">Metal-binding</keyword>
<dbReference type="GO" id="GO:0008270">
    <property type="term" value="F:zinc ion binding"/>
    <property type="evidence" value="ECO:0007669"/>
    <property type="project" value="UniProtKB-KW"/>
</dbReference>
<evidence type="ECO:0000256" key="13">
    <source>
        <dbReference type="SAM" id="Coils"/>
    </source>
</evidence>
<feature type="region of interest" description="Disordered" evidence="14">
    <location>
        <begin position="105"/>
        <end position="143"/>
    </location>
</feature>
<proteinExistence type="inferred from homology"/>
<dbReference type="OrthoDB" id="5982876at2759"/>
<dbReference type="EMBL" id="GL732531">
    <property type="protein sequence ID" value="EFX85714.1"/>
    <property type="molecule type" value="Genomic_DNA"/>
</dbReference>
<evidence type="ECO:0000256" key="6">
    <source>
        <dbReference type="ARBA" id="ARBA00023015"/>
    </source>
</evidence>
<gene>
    <name evidence="16" type="ORF">DAPPUDRAFT_313440</name>
</gene>
<evidence type="ECO:0000256" key="9">
    <source>
        <dbReference type="ARBA" id="ARBA00023163"/>
    </source>
</evidence>
<name>E9G494_DAPPU</name>
<dbReference type="InterPro" id="IPR006612">
    <property type="entry name" value="THAP_Znf"/>
</dbReference>
<evidence type="ECO:0000256" key="14">
    <source>
        <dbReference type="SAM" id="MobiDB-lite"/>
    </source>
</evidence>
<accession>E9G494</accession>
<feature type="domain" description="THAP-type" evidence="15">
    <location>
        <begin position="1"/>
        <end position="90"/>
    </location>
</feature>
<evidence type="ECO:0000256" key="2">
    <source>
        <dbReference type="ARBA" id="ARBA00006177"/>
    </source>
</evidence>
<organism evidence="16 17">
    <name type="scientific">Daphnia pulex</name>
    <name type="common">Water flea</name>
    <dbReference type="NCBI Taxonomy" id="6669"/>
    <lineage>
        <taxon>Eukaryota</taxon>
        <taxon>Metazoa</taxon>
        <taxon>Ecdysozoa</taxon>
        <taxon>Arthropoda</taxon>
        <taxon>Crustacea</taxon>
        <taxon>Branchiopoda</taxon>
        <taxon>Diplostraca</taxon>
        <taxon>Cladocera</taxon>
        <taxon>Anomopoda</taxon>
        <taxon>Daphniidae</taxon>
        <taxon>Daphnia</taxon>
    </lineage>
</organism>
<keyword evidence="9" id="KW-0804">Transcription</keyword>
<evidence type="ECO:0000256" key="8">
    <source>
        <dbReference type="ARBA" id="ARBA00023125"/>
    </source>
</evidence>
<keyword evidence="7 13" id="KW-0175">Coiled coil</keyword>
<evidence type="ECO:0000256" key="7">
    <source>
        <dbReference type="ARBA" id="ARBA00023054"/>
    </source>
</evidence>
<dbReference type="KEGG" id="dpx:DAPPUDRAFT_313440"/>
<comment type="similarity">
    <text evidence="2">Belongs to the THAP1 family.</text>
</comment>
<keyword evidence="5" id="KW-0862">Zinc</keyword>
<evidence type="ECO:0000256" key="11">
    <source>
        <dbReference type="ARBA" id="ARBA00023306"/>
    </source>
</evidence>
<dbReference type="InterPro" id="IPR026516">
    <property type="entry name" value="THAP1/10"/>
</dbReference>
<keyword evidence="11" id="KW-0131">Cell cycle</keyword>
<evidence type="ECO:0000256" key="1">
    <source>
        <dbReference type="ARBA" id="ARBA00004642"/>
    </source>
</evidence>
<sequence length="383" mass="44455">MGRTCDIIGCTNSNYKTEKLSYHSLPSNELLRGKWLDAISANGGFRQSKTRKKAHNCDNTYICGEHFSEDCYIPTSKQKHLKPTAVPTFPPTKKDDAIEGYVHKSESPFQGTPETSGDESPPKTKRASKSKKKKAAEKSRKKKSPVLSDIVITNIIDQYRETVTHGEEEFTIRCTSSQNSSVADGEESVGTFKQLERDIENDFRTLEMLDSYLQRIFKDKQELELGESLAHLTVQKEETQQQLIHRREEKLTKEMAWTEEQKSVYELQQNLLSDDKNTEHLREMEKILSEREEEIKQLRNLTNDEIFVLEEKVKDLDRRISEFQDNRSTKLEELLNQESTLQIKKKDLIEDLKQKVEESKVLEIKLIQNKAGERFNKLDRYTS</sequence>
<feature type="compositionally biased region" description="Basic residues" evidence="14">
    <location>
        <begin position="123"/>
        <end position="143"/>
    </location>
</feature>
<protein>
    <recommendedName>
        <fullName evidence="15">THAP-type domain-containing protein</fullName>
    </recommendedName>
</protein>
<reference evidence="16 17" key="1">
    <citation type="journal article" date="2011" name="Science">
        <title>The ecoresponsive genome of Daphnia pulex.</title>
        <authorList>
            <person name="Colbourne J.K."/>
            <person name="Pfrender M.E."/>
            <person name="Gilbert D."/>
            <person name="Thomas W.K."/>
            <person name="Tucker A."/>
            <person name="Oakley T.H."/>
            <person name="Tokishita S."/>
            <person name="Aerts A."/>
            <person name="Arnold G.J."/>
            <person name="Basu M.K."/>
            <person name="Bauer D.J."/>
            <person name="Caceres C.E."/>
            <person name="Carmel L."/>
            <person name="Casola C."/>
            <person name="Choi J.H."/>
            <person name="Detter J.C."/>
            <person name="Dong Q."/>
            <person name="Dusheyko S."/>
            <person name="Eads B.D."/>
            <person name="Frohlich T."/>
            <person name="Geiler-Samerotte K.A."/>
            <person name="Gerlach D."/>
            <person name="Hatcher P."/>
            <person name="Jogdeo S."/>
            <person name="Krijgsveld J."/>
            <person name="Kriventseva E.V."/>
            <person name="Kultz D."/>
            <person name="Laforsch C."/>
            <person name="Lindquist E."/>
            <person name="Lopez J."/>
            <person name="Manak J.R."/>
            <person name="Muller J."/>
            <person name="Pangilinan J."/>
            <person name="Patwardhan R.P."/>
            <person name="Pitluck S."/>
            <person name="Pritham E.J."/>
            <person name="Rechtsteiner A."/>
            <person name="Rho M."/>
            <person name="Rogozin I.B."/>
            <person name="Sakarya O."/>
            <person name="Salamov A."/>
            <person name="Schaack S."/>
            <person name="Shapiro H."/>
            <person name="Shiga Y."/>
            <person name="Skalitzky C."/>
            <person name="Smith Z."/>
            <person name="Souvorov A."/>
            <person name="Sung W."/>
            <person name="Tang Z."/>
            <person name="Tsuchiya D."/>
            <person name="Tu H."/>
            <person name="Vos H."/>
            <person name="Wang M."/>
            <person name="Wolf Y.I."/>
            <person name="Yamagata H."/>
            <person name="Yamada T."/>
            <person name="Ye Y."/>
            <person name="Shaw J.R."/>
            <person name="Andrews J."/>
            <person name="Crease T.J."/>
            <person name="Tang H."/>
            <person name="Lucas S.M."/>
            <person name="Robertson H.M."/>
            <person name="Bork P."/>
            <person name="Koonin E.V."/>
            <person name="Zdobnov E.M."/>
            <person name="Grigoriev I.V."/>
            <person name="Lynch M."/>
            <person name="Boore J.L."/>
        </authorList>
    </citation>
    <scope>NUCLEOTIDE SEQUENCE [LARGE SCALE GENOMIC DNA]</scope>
</reference>
<dbReference type="AlphaFoldDB" id="E9G494"/>
<keyword evidence="17" id="KW-1185">Reference proteome</keyword>
<evidence type="ECO:0000256" key="5">
    <source>
        <dbReference type="ARBA" id="ARBA00022833"/>
    </source>
</evidence>
<evidence type="ECO:0000256" key="3">
    <source>
        <dbReference type="ARBA" id="ARBA00022723"/>
    </source>
</evidence>
<dbReference type="SMART" id="SM00692">
    <property type="entry name" value="DM3"/>
    <property type="match status" value="1"/>
</dbReference>
<dbReference type="GO" id="GO:0005654">
    <property type="term" value="C:nucleoplasm"/>
    <property type="evidence" value="ECO:0007669"/>
    <property type="project" value="UniProtKB-SubCell"/>
</dbReference>
<evidence type="ECO:0000256" key="10">
    <source>
        <dbReference type="ARBA" id="ARBA00023242"/>
    </source>
</evidence>
<keyword evidence="8 12" id="KW-0238">DNA-binding</keyword>
<dbReference type="PANTHER" id="PTHR46600:SF1">
    <property type="entry name" value="THAP DOMAIN-CONTAINING PROTEIN 1"/>
    <property type="match status" value="1"/>
</dbReference>
<evidence type="ECO:0000313" key="17">
    <source>
        <dbReference type="Proteomes" id="UP000000305"/>
    </source>
</evidence>
<dbReference type="PROSITE" id="PS50950">
    <property type="entry name" value="ZF_THAP"/>
    <property type="match status" value="1"/>
</dbReference>
<evidence type="ECO:0000313" key="16">
    <source>
        <dbReference type="EMBL" id="EFX85714.1"/>
    </source>
</evidence>
<evidence type="ECO:0000256" key="4">
    <source>
        <dbReference type="ARBA" id="ARBA00022771"/>
    </source>
</evidence>